<dbReference type="Proteomes" id="UP001163324">
    <property type="component" value="Chromosome 1"/>
</dbReference>
<keyword evidence="2" id="KW-1185">Reference proteome</keyword>
<reference evidence="1" key="1">
    <citation type="submission" date="2022-10" db="EMBL/GenBank/DDBJ databases">
        <title>Complete Genome of Trichothecium roseum strain YXFP-22015, a Plant Pathogen Isolated from Citrus.</title>
        <authorList>
            <person name="Wang Y."/>
            <person name="Zhu L."/>
        </authorList>
    </citation>
    <scope>NUCLEOTIDE SEQUENCE</scope>
    <source>
        <strain evidence="1">YXFP-22015</strain>
    </source>
</reference>
<comment type="caution">
    <text evidence="1">The sequence shown here is derived from an EMBL/GenBank/DDBJ whole genome shotgun (WGS) entry which is preliminary data.</text>
</comment>
<name>A0ACC0VD17_9HYPO</name>
<dbReference type="EMBL" id="CM047940">
    <property type="protein sequence ID" value="KAI9904332.1"/>
    <property type="molecule type" value="Genomic_DNA"/>
</dbReference>
<gene>
    <name evidence="1" type="ORF">N3K66_000861</name>
</gene>
<proteinExistence type="predicted"/>
<organism evidence="1 2">
    <name type="scientific">Trichothecium roseum</name>
    <dbReference type="NCBI Taxonomy" id="47278"/>
    <lineage>
        <taxon>Eukaryota</taxon>
        <taxon>Fungi</taxon>
        <taxon>Dikarya</taxon>
        <taxon>Ascomycota</taxon>
        <taxon>Pezizomycotina</taxon>
        <taxon>Sordariomycetes</taxon>
        <taxon>Hypocreomycetidae</taxon>
        <taxon>Hypocreales</taxon>
        <taxon>Hypocreales incertae sedis</taxon>
        <taxon>Trichothecium</taxon>
    </lineage>
</organism>
<protein>
    <submittedName>
        <fullName evidence="1">Uncharacterized protein</fullName>
    </submittedName>
</protein>
<sequence length="327" mass="36934">MPLQQRMALPLRRSGLAMTTTTTATTSSLLLRPIVASTLPPSPRHSRQAVRSYAVPRSKPNSRIDTRTPTISQASLAHGGLSETGNLPIFPTTFVPFPFSQIPAASLGQKLSYKWVHLKAKFQDVSSVLMAKLASMPTWTTRPAYRPSRSRIAPTAKHMYAEMLQAFADGDAEAVRRLCTPYFASRLVASIERRPSAEGTKFELLGHTRTLWYPSLKSHLINRFDHRDPNNMTEQAVVAVSSRQRTAKFRKVTGREVTGSVKERDQVEYVVLRRSVDSRNWQMSPWKIWGTTTPTSLEEWDERMSMMQKLLQEKAGWKKNERGHKGA</sequence>
<evidence type="ECO:0000313" key="2">
    <source>
        <dbReference type="Proteomes" id="UP001163324"/>
    </source>
</evidence>
<accession>A0ACC0VD17</accession>
<evidence type="ECO:0000313" key="1">
    <source>
        <dbReference type="EMBL" id="KAI9904332.1"/>
    </source>
</evidence>